<evidence type="ECO:0000313" key="7">
    <source>
        <dbReference type="EMBL" id="ADW16902.1"/>
    </source>
</evidence>
<dbReference type="GO" id="GO:0051536">
    <property type="term" value="F:iron-sulfur cluster binding"/>
    <property type="evidence" value="ECO:0007669"/>
    <property type="project" value="UniProtKB-KW"/>
</dbReference>
<comment type="cofactor">
    <cofactor evidence="1">
        <name>[4Fe-4S] cluster</name>
        <dbReference type="ChEBI" id="CHEBI:49883"/>
    </cofactor>
</comment>
<dbReference type="Proteomes" id="UP000006365">
    <property type="component" value="Chromosome"/>
</dbReference>
<keyword evidence="4" id="KW-0408">Iron</keyword>
<keyword evidence="2" id="KW-0949">S-adenosyl-L-methionine</keyword>
<keyword evidence="5" id="KW-0411">Iron-sulfur</keyword>
<feature type="domain" description="B12-binding" evidence="6">
    <location>
        <begin position="4"/>
        <end position="141"/>
    </location>
</feature>
<dbReference type="EMBL" id="CP002364">
    <property type="protein sequence ID" value="ADW16902.1"/>
    <property type="molecule type" value="Genomic_DNA"/>
</dbReference>
<dbReference type="GO" id="GO:0031419">
    <property type="term" value="F:cobalamin binding"/>
    <property type="evidence" value="ECO:0007669"/>
    <property type="project" value="InterPro"/>
</dbReference>
<evidence type="ECO:0000256" key="1">
    <source>
        <dbReference type="ARBA" id="ARBA00001966"/>
    </source>
</evidence>
<name>A0A7U4DNG8_DESPD</name>
<accession>A0A7U4DNG8</accession>
<evidence type="ECO:0000256" key="5">
    <source>
        <dbReference type="ARBA" id="ARBA00023014"/>
    </source>
</evidence>
<dbReference type="SFLD" id="SFLDG01082">
    <property type="entry name" value="B12-binding_domain_containing"/>
    <property type="match status" value="1"/>
</dbReference>
<dbReference type="PROSITE" id="PS51332">
    <property type="entry name" value="B12_BINDING"/>
    <property type="match status" value="1"/>
</dbReference>
<dbReference type="InterPro" id="IPR006158">
    <property type="entry name" value="Cobalamin-bd"/>
</dbReference>
<dbReference type="AlphaFoldDB" id="A0A7U4DNG8"/>
<dbReference type="KEGG" id="dpr:Despr_0727"/>
<dbReference type="InterPro" id="IPR058240">
    <property type="entry name" value="rSAM_sf"/>
</dbReference>
<dbReference type="SFLD" id="SFLDS00029">
    <property type="entry name" value="Radical_SAM"/>
    <property type="match status" value="1"/>
</dbReference>
<reference evidence="7 8" key="1">
    <citation type="journal article" date="2011" name="Stand. Genomic Sci.">
        <title>Complete genome sequence of Desulfobulbus propionicus type strain (1pr3).</title>
        <authorList>
            <person name="Pagani I."/>
            <person name="Lapidus A."/>
            <person name="Nolan M."/>
            <person name="Lucas S."/>
            <person name="Hammon N."/>
            <person name="Deshpande S."/>
            <person name="Cheng J.F."/>
            <person name="Chertkov O."/>
            <person name="Davenport K."/>
            <person name="Tapia R."/>
            <person name="Han C."/>
            <person name="Goodwin L."/>
            <person name="Pitluck S."/>
            <person name="Liolios K."/>
            <person name="Mavromatis K."/>
            <person name="Ivanova N."/>
            <person name="Mikhailova N."/>
            <person name="Pati A."/>
            <person name="Chen A."/>
            <person name="Palaniappan K."/>
            <person name="Land M."/>
            <person name="Hauser L."/>
            <person name="Chang Y.J."/>
            <person name="Jeffries C.D."/>
            <person name="Detter J.C."/>
            <person name="Brambilla E."/>
            <person name="Kannan K.P."/>
            <person name="Djao O.D."/>
            <person name="Rohde M."/>
            <person name="Pukall R."/>
            <person name="Spring S."/>
            <person name="Goker M."/>
            <person name="Sikorski J."/>
            <person name="Woyke T."/>
            <person name="Bristow J."/>
            <person name="Eisen J.A."/>
            <person name="Markowitz V."/>
            <person name="Hugenholtz P."/>
            <person name="Kyrpides N.C."/>
            <person name="Klenk H.P."/>
        </authorList>
    </citation>
    <scope>NUCLEOTIDE SEQUENCE [LARGE SCALE GENOMIC DNA]</scope>
    <source>
        <strain evidence="8">ATCC 33891 / DSM 2032 / 1pr3</strain>
    </source>
</reference>
<dbReference type="GO" id="GO:0046872">
    <property type="term" value="F:metal ion binding"/>
    <property type="evidence" value="ECO:0007669"/>
    <property type="project" value="UniProtKB-KW"/>
</dbReference>
<evidence type="ECO:0000259" key="6">
    <source>
        <dbReference type="PROSITE" id="PS51332"/>
    </source>
</evidence>
<evidence type="ECO:0000256" key="3">
    <source>
        <dbReference type="ARBA" id="ARBA00022723"/>
    </source>
</evidence>
<dbReference type="InterPro" id="IPR007197">
    <property type="entry name" value="rSAM"/>
</dbReference>
<keyword evidence="8" id="KW-1185">Reference proteome</keyword>
<dbReference type="InterPro" id="IPR051198">
    <property type="entry name" value="BchE-like"/>
</dbReference>
<sequence>MPPRLLIVNCASPYFFYIPMGSFGLCDFLAQRGVEARIFSPSLYPEAESGQRLREALERLRPTHVGLVCHWQETAHGLLAALATVRDWSDSVVTLCGGFTASYFAEDLLRTVAELDYVVTGDPEEPVAQLLEGRPPGEIANLVWRESDGNIGRSQQRWLMDTALLDRLSFADLSVLDDARRYLDKITAKLGFPLFLGRGCVFDCTYCGGSRHAFRLHSGRQAPVVRSLAAVRSDLHRLKPWTSVLYLCYENDPAYIKTLFRVIADDPGLRGHFVCHYGAWHLLDAEFLDLYRRAFDCAASLPIFEFSPEVVDDARRTAIKRGATYTLARMEDNFRAISEAFEGRARIEVFFSRYHPTLTVDDLQREVRDILLFKHRMICQELPVHVCFDHLSTDVGSRYWQDHQDRPRDFARFLELKTGVDQGRLHPFPVDNLCLLIPDQLPRPFVLRLEALLLVLDELERHGHELVHLLLAWYGDRWIAELERVIGPMLAADDPAAWFAAPPLDALLAALGQRLESGHGGSPPPFLADLFRFSRKKLAQGRGEAPPPVADEPQAACFVLDPNRISVHEQDYLDLVPLLRCLHERGQDRLTYRRTVYLYLAGGILCLSHAAYRNTLRPFERPTNLAAHRAMLAGDEGGRQVRLLDQLVREGVLLPTACP</sequence>
<dbReference type="PANTHER" id="PTHR43409">
    <property type="entry name" value="ANAEROBIC MAGNESIUM-PROTOPORPHYRIN IX MONOMETHYL ESTER CYCLASE-RELATED"/>
    <property type="match status" value="1"/>
</dbReference>
<evidence type="ECO:0000313" key="8">
    <source>
        <dbReference type="Proteomes" id="UP000006365"/>
    </source>
</evidence>
<keyword evidence="3" id="KW-0479">Metal-binding</keyword>
<protein>
    <submittedName>
        <fullName evidence="7">Cobalamin B12-binding domain protein</fullName>
    </submittedName>
</protein>
<proteinExistence type="predicted"/>
<evidence type="ECO:0000256" key="2">
    <source>
        <dbReference type="ARBA" id="ARBA00022691"/>
    </source>
</evidence>
<dbReference type="GO" id="GO:0003824">
    <property type="term" value="F:catalytic activity"/>
    <property type="evidence" value="ECO:0007669"/>
    <property type="project" value="InterPro"/>
</dbReference>
<dbReference type="SUPFAM" id="SSF102114">
    <property type="entry name" value="Radical SAM enzymes"/>
    <property type="match status" value="1"/>
</dbReference>
<dbReference type="Gene3D" id="3.40.50.280">
    <property type="entry name" value="Cobalamin-binding domain"/>
    <property type="match status" value="1"/>
</dbReference>
<organism evidence="7 8">
    <name type="scientific">Desulfobulbus propionicus (strain ATCC 33891 / DSM 2032 / VKM B-1956 / 1pr3)</name>
    <dbReference type="NCBI Taxonomy" id="577650"/>
    <lineage>
        <taxon>Bacteria</taxon>
        <taxon>Pseudomonadati</taxon>
        <taxon>Thermodesulfobacteriota</taxon>
        <taxon>Desulfobulbia</taxon>
        <taxon>Desulfobulbales</taxon>
        <taxon>Desulfobulbaceae</taxon>
        <taxon>Desulfobulbus</taxon>
    </lineage>
</organism>
<evidence type="ECO:0000256" key="4">
    <source>
        <dbReference type="ARBA" id="ARBA00023004"/>
    </source>
</evidence>
<gene>
    <name evidence="7" type="ordered locus">Despr_0727</name>
</gene>
<dbReference type="PANTHER" id="PTHR43409:SF7">
    <property type="entry name" value="BLL1977 PROTEIN"/>
    <property type="match status" value="1"/>
</dbReference>